<comment type="subcellular location">
    <subcellularLocation>
        <location evidence="1">Vacuole</location>
    </subcellularLocation>
</comment>
<evidence type="ECO:0000313" key="7">
    <source>
        <dbReference type="Proteomes" id="UP000652761"/>
    </source>
</evidence>
<dbReference type="AlphaFoldDB" id="A0A843WBN9"/>
<keyword evidence="3" id="KW-0926">Vacuole</keyword>
<comment type="caution">
    <text evidence="6">The sequence shown here is derived from an EMBL/GenBank/DDBJ whole genome shotgun (WGS) entry which is preliminary data.</text>
</comment>
<organism evidence="6 7">
    <name type="scientific">Colocasia esculenta</name>
    <name type="common">Wild taro</name>
    <name type="synonym">Arum esculentum</name>
    <dbReference type="NCBI Taxonomy" id="4460"/>
    <lineage>
        <taxon>Eukaryota</taxon>
        <taxon>Viridiplantae</taxon>
        <taxon>Streptophyta</taxon>
        <taxon>Embryophyta</taxon>
        <taxon>Tracheophyta</taxon>
        <taxon>Spermatophyta</taxon>
        <taxon>Magnoliopsida</taxon>
        <taxon>Liliopsida</taxon>
        <taxon>Araceae</taxon>
        <taxon>Aroideae</taxon>
        <taxon>Colocasieae</taxon>
        <taxon>Colocasia</taxon>
    </lineage>
</organism>
<feature type="domain" description="Strictosidine synthase conserved region" evidence="5">
    <location>
        <begin position="32"/>
        <end position="99"/>
    </location>
</feature>
<dbReference type="EMBL" id="NMUH01003771">
    <property type="protein sequence ID" value="MQM07029.1"/>
    <property type="molecule type" value="Genomic_DNA"/>
</dbReference>
<sequence length="136" mass="15049">MATHLTCARRPKWEEVLSDINGGPRRNFRFTNGIDIDQETSTVYFTDSSTRFQRREFILATIAGEKMGRLMRYDLATGELRVLLDELSFPNGVALSRDGRGGDHPLQGSLVLAAHAQGRHSGGVHGLAGLPRWGRS</sequence>
<protein>
    <recommendedName>
        <fullName evidence="5">Strictosidine synthase conserved region domain-containing protein</fullName>
    </recommendedName>
</protein>
<dbReference type="OrthoDB" id="423498at2759"/>
<dbReference type="Pfam" id="PF03088">
    <property type="entry name" value="Str_synth"/>
    <property type="match status" value="1"/>
</dbReference>
<evidence type="ECO:0000256" key="2">
    <source>
        <dbReference type="ARBA" id="ARBA00009191"/>
    </source>
</evidence>
<evidence type="ECO:0000256" key="3">
    <source>
        <dbReference type="ARBA" id="ARBA00022554"/>
    </source>
</evidence>
<dbReference type="Gene3D" id="2.120.10.30">
    <property type="entry name" value="TolB, C-terminal domain"/>
    <property type="match status" value="1"/>
</dbReference>
<keyword evidence="7" id="KW-1185">Reference proteome</keyword>
<proteinExistence type="inferred from homology"/>
<dbReference type="PANTHER" id="PTHR10426:SF106">
    <property type="entry name" value="PROTEIN STRICTOSIDINE SYNTHASE-LIKE 3"/>
    <property type="match status" value="1"/>
</dbReference>
<dbReference type="Proteomes" id="UP000652761">
    <property type="component" value="Unassembled WGS sequence"/>
</dbReference>
<dbReference type="PANTHER" id="PTHR10426">
    <property type="entry name" value="STRICTOSIDINE SYNTHASE-RELATED"/>
    <property type="match status" value="1"/>
</dbReference>
<dbReference type="GO" id="GO:0005773">
    <property type="term" value="C:vacuole"/>
    <property type="evidence" value="ECO:0007669"/>
    <property type="project" value="UniProtKB-SubCell"/>
</dbReference>
<comment type="similarity">
    <text evidence="2">Belongs to the strictosidine synthase family.</text>
</comment>
<gene>
    <name evidence="6" type="ORF">Taro_039871</name>
</gene>
<reference evidence="6" key="1">
    <citation type="submission" date="2017-07" db="EMBL/GenBank/DDBJ databases">
        <title>Taro Niue Genome Assembly and Annotation.</title>
        <authorList>
            <person name="Atibalentja N."/>
            <person name="Keating K."/>
            <person name="Fields C.J."/>
        </authorList>
    </citation>
    <scope>NUCLEOTIDE SEQUENCE</scope>
    <source>
        <strain evidence="6">Niue_2</strain>
        <tissue evidence="6">Leaf</tissue>
    </source>
</reference>
<accession>A0A843WBN9</accession>
<dbReference type="InterPro" id="IPR011042">
    <property type="entry name" value="6-blade_b-propeller_TolB-like"/>
</dbReference>
<dbReference type="SUPFAM" id="SSF63829">
    <property type="entry name" value="Calcium-dependent phosphotriesterase"/>
    <property type="match status" value="1"/>
</dbReference>
<dbReference type="GO" id="GO:0016787">
    <property type="term" value="F:hydrolase activity"/>
    <property type="evidence" value="ECO:0007669"/>
    <property type="project" value="TreeGrafter"/>
</dbReference>
<dbReference type="InterPro" id="IPR018119">
    <property type="entry name" value="Strictosidine_synth_cons-reg"/>
</dbReference>
<evidence type="ECO:0000256" key="1">
    <source>
        <dbReference type="ARBA" id="ARBA00004116"/>
    </source>
</evidence>
<dbReference type="GO" id="GO:0012505">
    <property type="term" value="C:endomembrane system"/>
    <property type="evidence" value="ECO:0007669"/>
    <property type="project" value="TreeGrafter"/>
</dbReference>
<keyword evidence="4" id="KW-0325">Glycoprotein</keyword>
<evidence type="ECO:0000256" key="4">
    <source>
        <dbReference type="ARBA" id="ARBA00023180"/>
    </source>
</evidence>
<evidence type="ECO:0000313" key="6">
    <source>
        <dbReference type="EMBL" id="MQM07029.1"/>
    </source>
</evidence>
<evidence type="ECO:0000259" key="5">
    <source>
        <dbReference type="Pfam" id="PF03088"/>
    </source>
</evidence>
<name>A0A843WBN9_COLES</name>